<name>C5BT80_TERTT</name>
<dbReference type="InterPro" id="IPR037066">
    <property type="entry name" value="Plug_dom_sf"/>
</dbReference>
<proteinExistence type="inferred from homology"/>
<feature type="signal peptide" evidence="12">
    <location>
        <begin position="1"/>
        <end position="28"/>
    </location>
</feature>
<evidence type="ECO:0000256" key="6">
    <source>
        <dbReference type="ARBA" id="ARBA00023077"/>
    </source>
</evidence>
<dbReference type="InterPro" id="IPR036942">
    <property type="entry name" value="Beta-barrel_TonB_sf"/>
</dbReference>
<dbReference type="eggNOG" id="COG4771">
    <property type="taxonomic scope" value="Bacteria"/>
</dbReference>
<comment type="similarity">
    <text evidence="9 11">Belongs to the TonB-dependent receptor family.</text>
</comment>
<dbReference type="PANTHER" id="PTHR47234:SF2">
    <property type="entry name" value="TONB-DEPENDENT RECEPTOR"/>
    <property type="match status" value="1"/>
</dbReference>
<accession>C5BT80</accession>
<dbReference type="Pfam" id="PF00593">
    <property type="entry name" value="TonB_dep_Rec_b-barrel"/>
    <property type="match status" value="1"/>
</dbReference>
<keyword evidence="8 9" id="KW-0998">Cell outer membrane</keyword>
<dbReference type="RefSeq" id="WP_015820771.1">
    <property type="nucleotide sequence ID" value="NC_012997.1"/>
</dbReference>
<keyword evidence="15" id="KW-0675">Receptor</keyword>
<dbReference type="InterPro" id="IPR039426">
    <property type="entry name" value="TonB-dep_rcpt-like"/>
</dbReference>
<dbReference type="Gene3D" id="2.40.170.20">
    <property type="entry name" value="TonB-dependent receptor, beta-barrel domain"/>
    <property type="match status" value="1"/>
</dbReference>
<evidence type="ECO:0000256" key="7">
    <source>
        <dbReference type="ARBA" id="ARBA00023136"/>
    </source>
</evidence>
<evidence type="ECO:0000256" key="5">
    <source>
        <dbReference type="ARBA" id="ARBA00022729"/>
    </source>
</evidence>
<dbReference type="KEGG" id="ttu:TERTU_1504"/>
<evidence type="ECO:0000256" key="12">
    <source>
        <dbReference type="SAM" id="SignalP"/>
    </source>
</evidence>
<feature type="domain" description="TonB-dependent receptor plug" evidence="14">
    <location>
        <begin position="52"/>
        <end position="166"/>
    </location>
</feature>
<evidence type="ECO:0000256" key="3">
    <source>
        <dbReference type="ARBA" id="ARBA00022452"/>
    </source>
</evidence>
<protein>
    <submittedName>
        <fullName evidence="15">TonB-dependent receptor</fullName>
    </submittedName>
</protein>
<dbReference type="Gene3D" id="2.170.130.10">
    <property type="entry name" value="TonB-dependent receptor, plug domain"/>
    <property type="match status" value="1"/>
</dbReference>
<dbReference type="InterPro" id="IPR012910">
    <property type="entry name" value="Plug_dom"/>
</dbReference>
<dbReference type="GO" id="GO:0009279">
    <property type="term" value="C:cell outer membrane"/>
    <property type="evidence" value="ECO:0007669"/>
    <property type="project" value="UniProtKB-SubCell"/>
</dbReference>
<evidence type="ECO:0000256" key="4">
    <source>
        <dbReference type="ARBA" id="ARBA00022692"/>
    </source>
</evidence>
<dbReference type="HOGENOM" id="CLU_010745_0_0_6"/>
<reference evidence="15 16" key="1">
    <citation type="journal article" date="2009" name="PLoS ONE">
        <title>The complete genome of Teredinibacter turnerae T7901: an intracellular endosymbiont of marine wood-boring bivalves (shipworms).</title>
        <authorList>
            <person name="Yang J.C."/>
            <person name="Madupu R."/>
            <person name="Durkin A.S."/>
            <person name="Ekborg N.A."/>
            <person name="Pedamallu C.S."/>
            <person name="Hostetler J.B."/>
            <person name="Radune D."/>
            <person name="Toms B.S."/>
            <person name="Henrissat B."/>
            <person name="Coutinho P.M."/>
            <person name="Schwarz S."/>
            <person name="Field L."/>
            <person name="Trindade-Silva A.E."/>
            <person name="Soares C.A.G."/>
            <person name="Elshahawi S."/>
            <person name="Hanora A."/>
            <person name="Schmidt E.W."/>
            <person name="Haygood M.G."/>
            <person name="Posfai J."/>
            <person name="Benner J."/>
            <person name="Madinger C."/>
            <person name="Nove J."/>
            <person name="Anton B."/>
            <person name="Chaudhary K."/>
            <person name="Foster J."/>
            <person name="Holman A."/>
            <person name="Kumar S."/>
            <person name="Lessard P.A."/>
            <person name="Luyten Y.A."/>
            <person name="Slatko B."/>
            <person name="Wood N."/>
            <person name="Wu B."/>
            <person name="Teplitski M."/>
            <person name="Mougous J.D."/>
            <person name="Ward N."/>
            <person name="Eisen J.A."/>
            <person name="Badger J.H."/>
            <person name="Distel D.L."/>
        </authorList>
    </citation>
    <scope>NUCLEOTIDE SEQUENCE [LARGE SCALE GENOMIC DNA]</scope>
    <source>
        <strain evidence="16">ATCC 39867 / T7901</strain>
    </source>
</reference>
<keyword evidence="4 9" id="KW-0812">Transmembrane</keyword>
<keyword evidence="2 9" id="KW-0813">Transport</keyword>
<gene>
    <name evidence="15" type="ordered locus">TERTU_1504</name>
</gene>
<dbReference type="OrthoDB" id="9805434at2"/>
<dbReference type="PROSITE" id="PS01156">
    <property type="entry name" value="TONB_DEPENDENT_REC_2"/>
    <property type="match status" value="1"/>
</dbReference>
<dbReference type="PANTHER" id="PTHR47234">
    <property type="match status" value="1"/>
</dbReference>
<sequence length="990" mass="107268">MQKKYLSMAISGAISALIAGVQVSGAIAQEQSAELTEEVLVTGSRIYQPGLDSVTPVQVLNAADLDLGAEVNIGDAINQLPAAGTPLFNRTNSNFDISNSGVVNVNLRDLAAERTLVLVNGRRFVAGVPGSSAVDLNAIPSAMIQRVEITTGGNSAVYGSDAVAGVVNFVTKKNFEGVELSSRYEVTGEGDGEEYDFGLLMGSNFSDEKGNATVFFGYTDQGAVFSRDRERTAVDAVGSYWVLDDGEVFDHYAPYYSSYPPQGRFNVTGTGSSSANYTYRPGPGNGILIDHFDNNGTGDEGIADGFNRMDYRLIAIPTERFLLATNTHYDFNDSVSAFIEGTYTTTKTKSELEPFPMDSYDIFGDANNGGIPLQYENSAGDMISNPYMPQEIYDAATANGLDGVSFVRRLSEFGGRGSENERQTFRTVFGLEGQFADDSWRWDVSYNYGQTTQAQVSQGQVDITAMRYALLSEENPDNPGEIRCVDATAREFGCMPLNVFGFNSASPEAVAYVSADQTRNATVKQKVFQANISGALFEMPAGDLAVATGIESRSESSVARNDALTVRGLNSSNASPNVKGQFDVDEFYAEVNVPLLKDTFVQSASLGLAGRLSDYSTVGTTSTYEGKLDIKVNDNILLRGSAAQAVRAPGVDELYDPGTQTFSQVNDPCNGITAASQGVVADNCRAVPEIAARIEEFGEFTLSQPELQGTTGFLGGNSELYEETANTYTFGFVHTPTYLPDSLSASVSVDYWDIQVDDAIFTVTQNNVADLCYGSASFPNNQFCDQITRYPSTHPYRGALEEVNSGSANVGEISTSGIDVAIDLDYDLQMAFSVPGAISWNLAYTNLNKYKIVNLRGEEPDNERGEIGNAKNKFTSTLRYKLEDLTVQWQMRYIGKSRIEDTDVSNEDCVEYSVECYTDAITYSDMQVRYTLRDIMSGNIELFAGVENMFDQDPPIVSSGFTNSDTGTETVAGVYDAIGRSFYAGFKAKF</sequence>
<evidence type="ECO:0000256" key="2">
    <source>
        <dbReference type="ARBA" id="ARBA00022448"/>
    </source>
</evidence>
<evidence type="ECO:0000256" key="8">
    <source>
        <dbReference type="ARBA" id="ARBA00023237"/>
    </source>
</evidence>
<dbReference type="AlphaFoldDB" id="C5BT80"/>
<keyword evidence="16" id="KW-1185">Reference proteome</keyword>
<dbReference type="InterPro" id="IPR000531">
    <property type="entry name" value="Beta-barrel_TonB"/>
</dbReference>
<keyword evidence="5 12" id="KW-0732">Signal</keyword>
<organism evidence="15 16">
    <name type="scientific">Teredinibacter turnerae (strain ATCC 39867 / T7901)</name>
    <dbReference type="NCBI Taxonomy" id="377629"/>
    <lineage>
        <taxon>Bacteria</taxon>
        <taxon>Pseudomonadati</taxon>
        <taxon>Pseudomonadota</taxon>
        <taxon>Gammaproteobacteria</taxon>
        <taxon>Cellvibrionales</taxon>
        <taxon>Cellvibrionaceae</taxon>
        <taxon>Teredinibacter</taxon>
    </lineage>
</organism>
<evidence type="ECO:0000256" key="11">
    <source>
        <dbReference type="RuleBase" id="RU003357"/>
    </source>
</evidence>
<evidence type="ECO:0000313" key="16">
    <source>
        <dbReference type="Proteomes" id="UP000009080"/>
    </source>
</evidence>
<feature type="chain" id="PRO_5002948915" evidence="12">
    <location>
        <begin position="29"/>
        <end position="990"/>
    </location>
</feature>
<keyword evidence="7 9" id="KW-0472">Membrane</keyword>
<dbReference type="SUPFAM" id="SSF56935">
    <property type="entry name" value="Porins"/>
    <property type="match status" value="1"/>
</dbReference>
<comment type="subcellular location">
    <subcellularLocation>
        <location evidence="1 9">Cell outer membrane</location>
        <topology evidence="1 9">Multi-pass membrane protein</topology>
    </subcellularLocation>
</comment>
<keyword evidence="3 9" id="KW-1134">Transmembrane beta strand</keyword>
<evidence type="ECO:0000256" key="10">
    <source>
        <dbReference type="PROSITE-ProRule" id="PRU10144"/>
    </source>
</evidence>
<dbReference type="STRING" id="377629.TERTU_1504"/>
<evidence type="ECO:0000259" key="13">
    <source>
        <dbReference type="Pfam" id="PF00593"/>
    </source>
</evidence>
<dbReference type="eggNOG" id="COG1629">
    <property type="taxonomic scope" value="Bacteria"/>
</dbReference>
<evidence type="ECO:0000256" key="1">
    <source>
        <dbReference type="ARBA" id="ARBA00004571"/>
    </source>
</evidence>
<feature type="short sequence motif" description="TonB C-terminal box" evidence="10">
    <location>
        <begin position="973"/>
        <end position="990"/>
    </location>
</feature>
<evidence type="ECO:0000256" key="9">
    <source>
        <dbReference type="PROSITE-ProRule" id="PRU01360"/>
    </source>
</evidence>
<dbReference type="Proteomes" id="UP000009080">
    <property type="component" value="Chromosome"/>
</dbReference>
<dbReference type="Pfam" id="PF07715">
    <property type="entry name" value="Plug"/>
    <property type="match status" value="1"/>
</dbReference>
<dbReference type="InterPro" id="IPR010917">
    <property type="entry name" value="TonB_rcpt_CS"/>
</dbReference>
<dbReference type="PROSITE" id="PS52016">
    <property type="entry name" value="TONB_DEPENDENT_REC_3"/>
    <property type="match status" value="1"/>
</dbReference>
<feature type="domain" description="TonB-dependent receptor-like beta-barrel" evidence="13">
    <location>
        <begin position="402"/>
        <end position="948"/>
    </location>
</feature>
<keyword evidence="6 11" id="KW-0798">TonB box</keyword>
<evidence type="ECO:0000259" key="14">
    <source>
        <dbReference type="Pfam" id="PF07715"/>
    </source>
</evidence>
<dbReference type="EMBL" id="CP001614">
    <property type="protein sequence ID" value="ACR14657.1"/>
    <property type="molecule type" value="Genomic_DNA"/>
</dbReference>
<evidence type="ECO:0000313" key="15">
    <source>
        <dbReference type="EMBL" id="ACR14657.1"/>
    </source>
</evidence>